<organism evidence="1 2">
    <name type="scientific">Solanum commersonii</name>
    <name type="common">Commerson's wild potato</name>
    <name type="synonym">Commerson's nightshade</name>
    <dbReference type="NCBI Taxonomy" id="4109"/>
    <lineage>
        <taxon>Eukaryota</taxon>
        <taxon>Viridiplantae</taxon>
        <taxon>Streptophyta</taxon>
        <taxon>Embryophyta</taxon>
        <taxon>Tracheophyta</taxon>
        <taxon>Spermatophyta</taxon>
        <taxon>Magnoliopsida</taxon>
        <taxon>eudicotyledons</taxon>
        <taxon>Gunneridae</taxon>
        <taxon>Pentapetalae</taxon>
        <taxon>asterids</taxon>
        <taxon>lamiids</taxon>
        <taxon>Solanales</taxon>
        <taxon>Solanaceae</taxon>
        <taxon>Solanoideae</taxon>
        <taxon>Solaneae</taxon>
        <taxon>Solanum</taxon>
    </lineage>
</organism>
<comment type="caution">
    <text evidence="1">The sequence shown here is derived from an EMBL/GenBank/DDBJ whole genome shotgun (WGS) entry which is preliminary data.</text>
</comment>
<name>A0A9J5ZTD0_SOLCO</name>
<proteinExistence type="predicted"/>
<protein>
    <submittedName>
        <fullName evidence="1">Uncharacterized protein</fullName>
    </submittedName>
</protein>
<sequence length="88" mass="10454">MTGSDKFQRFYPANTRKFSNIIIKRVLTPEEWGMSPLKQNEYIHPEQKIAVKYNYWDYSSWFIKYASKFSTNQFQIGSINGGLYMVPQ</sequence>
<reference evidence="1 2" key="1">
    <citation type="submission" date="2020-09" db="EMBL/GenBank/DDBJ databases">
        <title>De no assembly of potato wild relative species, Solanum commersonii.</title>
        <authorList>
            <person name="Cho K."/>
        </authorList>
    </citation>
    <scope>NUCLEOTIDE SEQUENCE [LARGE SCALE GENOMIC DNA]</scope>
    <source>
        <strain evidence="1">LZ3.2</strain>
        <tissue evidence="1">Leaf</tissue>
    </source>
</reference>
<dbReference type="EMBL" id="JACXVP010000003">
    <property type="protein sequence ID" value="KAG5615247.1"/>
    <property type="molecule type" value="Genomic_DNA"/>
</dbReference>
<dbReference type="AlphaFoldDB" id="A0A9J5ZTD0"/>
<dbReference type="OrthoDB" id="1743486at2759"/>
<accession>A0A9J5ZTD0</accession>
<gene>
    <name evidence="1" type="ORF">H5410_015071</name>
</gene>
<evidence type="ECO:0000313" key="1">
    <source>
        <dbReference type="EMBL" id="KAG5615247.1"/>
    </source>
</evidence>
<dbReference type="Proteomes" id="UP000824120">
    <property type="component" value="Chromosome 3"/>
</dbReference>
<evidence type="ECO:0000313" key="2">
    <source>
        <dbReference type="Proteomes" id="UP000824120"/>
    </source>
</evidence>
<keyword evidence="2" id="KW-1185">Reference proteome</keyword>